<keyword evidence="2" id="KW-1185">Reference proteome</keyword>
<name>A0ACB6RWC0_9PLEO</name>
<dbReference type="EMBL" id="MU006723">
    <property type="protein sequence ID" value="KAF2625997.1"/>
    <property type="molecule type" value="Genomic_DNA"/>
</dbReference>
<dbReference type="Proteomes" id="UP000799754">
    <property type="component" value="Unassembled WGS sequence"/>
</dbReference>
<reference evidence="1" key="1">
    <citation type="journal article" date="2020" name="Stud. Mycol.">
        <title>101 Dothideomycetes genomes: a test case for predicting lifestyles and emergence of pathogens.</title>
        <authorList>
            <person name="Haridas S."/>
            <person name="Albert R."/>
            <person name="Binder M."/>
            <person name="Bloem J."/>
            <person name="Labutti K."/>
            <person name="Salamov A."/>
            <person name="Andreopoulos B."/>
            <person name="Baker S."/>
            <person name="Barry K."/>
            <person name="Bills G."/>
            <person name="Bluhm B."/>
            <person name="Cannon C."/>
            <person name="Castanera R."/>
            <person name="Culley D."/>
            <person name="Daum C."/>
            <person name="Ezra D."/>
            <person name="Gonzalez J."/>
            <person name="Henrissat B."/>
            <person name="Kuo A."/>
            <person name="Liang C."/>
            <person name="Lipzen A."/>
            <person name="Lutzoni F."/>
            <person name="Magnuson J."/>
            <person name="Mondo S."/>
            <person name="Nolan M."/>
            <person name="Ohm R."/>
            <person name="Pangilinan J."/>
            <person name="Park H.-J."/>
            <person name="Ramirez L."/>
            <person name="Alfaro M."/>
            <person name="Sun H."/>
            <person name="Tritt A."/>
            <person name="Yoshinaga Y."/>
            <person name="Zwiers L.-H."/>
            <person name="Turgeon B."/>
            <person name="Goodwin S."/>
            <person name="Spatafora J."/>
            <person name="Crous P."/>
            <person name="Grigoriev I."/>
        </authorList>
    </citation>
    <scope>NUCLEOTIDE SEQUENCE</scope>
    <source>
        <strain evidence="1">CBS 525.71</strain>
    </source>
</reference>
<proteinExistence type="predicted"/>
<organism evidence="1 2">
    <name type="scientific">Macroventuria anomochaeta</name>
    <dbReference type="NCBI Taxonomy" id="301207"/>
    <lineage>
        <taxon>Eukaryota</taxon>
        <taxon>Fungi</taxon>
        <taxon>Dikarya</taxon>
        <taxon>Ascomycota</taxon>
        <taxon>Pezizomycotina</taxon>
        <taxon>Dothideomycetes</taxon>
        <taxon>Pleosporomycetidae</taxon>
        <taxon>Pleosporales</taxon>
        <taxon>Pleosporineae</taxon>
        <taxon>Didymellaceae</taxon>
        <taxon>Macroventuria</taxon>
    </lineage>
</organism>
<protein>
    <submittedName>
        <fullName evidence="1">Glycoside hydrolase family 18 protein</fullName>
    </submittedName>
</protein>
<sequence>MSTASGYKNVAYFVNWGIYGRNYHPQDLPADVLTHILYAFANVHPDSGEVYLTDTWSDTDKHYEHDSWNDVGTNVYGCAKQLFLQKKRHRQMKVLLSIGGWTYSSNFAQPASTPQGRARFANSAVDIMMNLGFDGIDIDWEYPQNSTQANDMVLLLAETRKALDAYATEHTPGVHYLLTVASPAGPENYNRLCLAKMDAYLDFWNLMAYDYAGSWDSTAGHQANWNPGPRNSTCTPFSTAHALRDYIAAGVPADKIVVGMPLYGRSFANTAGPGTSYQGAGQGTWEAGVYDYKALPAGGASVQNDLNVGASWSYDEGSRLMVSYDTPEMVEMKANLIKEMGLGGAMYWESSGDRKGEGSLISTFVKSIGGIGALDQSPNIVDYPASKYDNLRAGFPNE</sequence>
<comment type="caution">
    <text evidence="1">The sequence shown here is derived from an EMBL/GenBank/DDBJ whole genome shotgun (WGS) entry which is preliminary data.</text>
</comment>
<accession>A0ACB6RWC0</accession>
<evidence type="ECO:0000313" key="1">
    <source>
        <dbReference type="EMBL" id="KAF2625997.1"/>
    </source>
</evidence>
<keyword evidence="1" id="KW-0378">Hydrolase</keyword>
<evidence type="ECO:0000313" key="2">
    <source>
        <dbReference type="Proteomes" id="UP000799754"/>
    </source>
</evidence>
<gene>
    <name evidence="1" type="ORF">BU25DRAFT_422952</name>
</gene>